<keyword evidence="1 5" id="KW-0812">Transmembrane</keyword>
<feature type="region of interest" description="Disordered" evidence="4">
    <location>
        <begin position="44"/>
        <end position="70"/>
    </location>
</feature>
<feature type="transmembrane region" description="Helical" evidence="5">
    <location>
        <begin position="344"/>
        <end position="369"/>
    </location>
</feature>
<evidence type="ECO:0000313" key="8">
    <source>
        <dbReference type="Proteomes" id="UP000318405"/>
    </source>
</evidence>
<feature type="transmembrane region" description="Helical" evidence="5">
    <location>
        <begin position="215"/>
        <end position="234"/>
    </location>
</feature>
<dbReference type="PANTHER" id="PTHR11360:SF284">
    <property type="entry name" value="EG:103B4.3 PROTEIN-RELATED"/>
    <property type="match status" value="1"/>
</dbReference>
<dbReference type="Proteomes" id="UP000318405">
    <property type="component" value="Unassembled WGS sequence"/>
</dbReference>
<keyword evidence="2 5" id="KW-1133">Transmembrane helix</keyword>
<feature type="transmembrane region" description="Helical" evidence="5">
    <location>
        <begin position="246"/>
        <end position="264"/>
    </location>
</feature>
<dbReference type="InterPro" id="IPR050327">
    <property type="entry name" value="Proton-linked_MCT"/>
</dbReference>
<evidence type="ECO:0000259" key="6">
    <source>
        <dbReference type="PROSITE" id="PS50850"/>
    </source>
</evidence>
<keyword evidence="3 5" id="KW-0472">Membrane</keyword>
<dbReference type="GO" id="GO:0022857">
    <property type="term" value="F:transmembrane transporter activity"/>
    <property type="evidence" value="ECO:0007669"/>
    <property type="project" value="InterPro"/>
</dbReference>
<sequence>MDAQWLRELLSGPVPWRSTVTRCYHRWHASAHCSFAFPPMPAPAGHPRPRHRAPARPAWQRGPPARRSRSSWSAAFQDDSVMRKFYGWKIVGAGCAIQFLQAGLLHQAFGAYVSVLSDERGWSKTSLSGAAALQSAEAALLGPLLGWLVDRFGSRGLIRLGVAILGLGFMLLSTIQSLGTFYGAIIVIAIGSSLSGFFPVTVGVINWFERKRARALSTVGFGLALGGTCVPLVAWSIQTWGWRPTAFASGVLIIAAGLPLASLFKRRPEDVGQTLDGLPPPVPDAGKPTADGEAAARQGLTARQALRTSAFWLLAGGHGSALLIVTAVNVHAISHIHHGLGYTLAQAALAITFMTIAQIAGVGLGWLIGDVFEKRYLCAGCMLMHASGMLLLAHAQSPLHIAAFALLHGMAWGLRGPLMQAVRADYFGRLAIGKILGLSLIVVSIGQIAGPLVAGVLADRMGDYRPGFTVLASLALLGSLMFLAARPPAGMRPVPA</sequence>
<dbReference type="Pfam" id="PF07690">
    <property type="entry name" value="MFS_1"/>
    <property type="match status" value="1"/>
</dbReference>
<feature type="transmembrane region" description="Helical" evidence="5">
    <location>
        <begin position="435"/>
        <end position="458"/>
    </location>
</feature>
<feature type="transmembrane region" description="Helical" evidence="5">
    <location>
        <begin position="399"/>
        <end position="414"/>
    </location>
</feature>
<comment type="caution">
    <text evidence="7">The sequence shown here is derived from an EMBL/GenBank/DDBJ whole genome shotgun (WGS) entry which is preliminary data.</text>
</comment>
<reference evidence="7 8" key="1">
    <citation type="submission" date="2019-07" db="EMBL/GenBank/DDBJ databases">
        <title>Qingshengfaniella alkalisoli gen. nov., sp. nov., isolated from saline soil.</title>
        <authorList>
            <person name="Xu L."/>
            <person name="Huang X.-X."/>
            <person name="Sun J.-Q."/>
        </authorList>
    </citation>
    <scope>NUCLEOTIDE SEQUENCE [LARGE SCALE GENOMIC DNA]</scope>
    <source>
        <strain evidence="7 8">DSM 27279</strain>
    </source>
</reference>
<feature type="transmembrane region" description="Helical" evidence="5">
    <location>
        <begin position="156"/>
        <end position="175"/>
    </location>
</feature>
<dbReference type="PANTHER" id="PTHR11360">
    <property type="entry name" value="MONOCARBOXYLATE TRANSPORTER"/>
    <property type="match status" value="1"/>
</dbReference>
<dbReference type="EMBL" id="VLTJ01000028">
    <property type="protein sequence ID" value="TSH93435.1"/>
    <property type="molecule type" value="Genomic_DNA"/>
</dbReference>
<dbReference type="InterPro" id="IPR011701">
    <property type="entry name" value="MFS"/>
</dbReference>
<dbReference type="InterPro" id="IPR036259">
    <property type="entry name" value="MFS_trans_sf"/>
</dbReference>
<feature type="transmembrane region" description="Helical" evidence="5">
    <location>
        <begin position="129"/>
        <end position="149"/>
    </location>
</feature>
<feature type="transmembrane region" description="Helical" evidence="5">
    <location>
        <begin position="310"/>
        <end position="332"/>
    </location>
</feature>
<evidence type="ECO:0000256" key="4">
    <source>
        <dbReference type="SAM" id="MobiDB-lite"/>
    </source>
</evidence>
<dbReference type="AlphaFoldDB" id="A0A556AKR2"/>
<evidence type="ECO:0000313" key="7">
    <source>
        <dbReference type="EMBL" id="TSH93435.1"/>
    </source>
</evidence>
<feature type="transmembrane region" description="Helical" evidence="5">
    <location>
        <begin position="90"/>
        <end position="109"/>
    </location>
</feature>
<keyword evidence="8" id="KW-1185">Reference proteome</keyword>
<dbReference type="Gene3D" id="1.20.1250.20">
    <property type="entry name" value="MFS general substrate transporter like domains"/>
    <property type="match status" value="2"/>
</dbReference>
<evidence type="ECO:0000256" key="1">
    <source>
        <dbReference type="ARBA" id="ARBA00022692"/>
    </source>
</evidence>
<evidence type="ECO:0000256" key="3">
    <source>
        <dbReference type="ARBA" id="ARBA00023136"/>
    </source>
</evidence>
<evidence type="ECO:0000256" key="2">
    <source>
        <dbReference type="ARBA" id="ARBA00022989"/>
    </source>
</evidence>
<name>A0A556AKR2_9BURK</name>
<feature type="domain" description="Major facilitator superfamily (MFS) profile" evidence="6">
    <location>
        <begin position="87"/>
        <end position="490"/>
    </location>
</feature>
<evidence type="ECO:0000256" key="5">
    <source>
        <dbReference type="SAM" id="Phobius"/>
    </source>
</evidence>
<organism evidence="7 8">
    <name type="scientific">Verticiella sediminum</name>
    <dbReference type="NCBI Taxonomy" id="1247510"/>
    <lineage>
        <taxon>Bacteria</taxon>
        <taxon>Pseudomonadati</taxon>
        <taxon>Pseudomonadota</taxon>
        <taxon>Betaproteobacteria</taxon>
        <taxon>Burkholderiales</taxon>
        <taxon>Alcaligenaceae</taxon>
        <taxon>Verticiella</taxon>
    </lineage>
</organism>
<feature type="transmembrane region" description="Helical" evidence="5">
    <location>
        <begin position="464"/>
        <end position="485"/>
    </location>
</feature>
<dbReference type="PROSITE" id="PS50850">
    <property type="entry name" value="MFS"/>
    <property type="match status" value="1"/>
</dbReference>
<dbReference type="OrthoDB" id="3573349at2"/>
<proteinExistence type="predicted"/>
<dbReference type="InterPro" id="IPR020846">
    <property type="entry name" value="MFS_dom"/>
</dbReference>
<protein>
    <submittedName>
        <fullName evidence="7">MFS transporter</fullName>
    </submittedName>
</protein>
<feature type="transmembrane region" description="Helical" evidence="5">
    <location>
        <begin position="181"/>
        <end position="208"/>
    </location>
</feature>
<gene>
    <name evidence="7" type="ORF">FOZ76_14360</name>
</gene>
<dbReference type="SUPFAM" id="SSF103473">
    <property type="entry name" value="MFS general substrate transporter"/>
    <property type="match status" value="1"/>
</dbReference>
<accession>A0A556AKR2</accession>